<dbReference type="PANTHER" id="PTHR43625:SF40">
    <property type="entry name" value="ALDO-KETO REDUCTASE YAKC [NADP(+)]"/>
    <property type="match status" value="1"/>
</dbReference>
<dbReference type="SUPFAM" id="SSF51430">
    <property type="entry name" value="NAD(P)-linked oxidoreductase"/>
    <property type="match status" value="1"/>
</dbReference>
<dbReference type="PANTHER" id="PTHR43625">
    <property type="entry name" value="AFLATOXIN B1 ALDEHYDE REDUCTASE"/>
    <property type="match status" value="1"/>
</dbReference>
<dbReference type="InterPro" id="IPR020471">
    <property type="entry name" value="AKR"/>
</dbReference>
<dbReference type="InterPro" id="IPR023210">
    <property type="entry name" value="NADP_OxRdtase_dom"/>
</dbReference>
<dbReference type="PRINTS" id="PR00069">
    <property type="entry name" value="ALDKETRDTASE"/>
</dbReference>
<evidence type="ECO:0000259" key="2">
    <source>
        <dbReference type="Pfam" id="PF00248"/>
    </source>
</evidence>
<dbReference type="Pfam" id="PF00248">
    <property type="entry name" value="Aldo_ket_red"/>
    <property type="match status" value="1"/>
</dbReference>
<dbReference type="Gene3D" id="3.20.20.100">
    <property type="entry name" value="NADP-dependent oxidoreductase domain"/>
    <property type="match status" value="1"/>
</dbReference>
<evidence type="ECO:0000313" key="4">
    <source>
        <dbReference type="Proteomes" id="UP000472372"/>
    </source>
</evidence>
<proteinExistence type="predicted"/>
<sequence>MSLPTAPLGRNGPQVNRLGFGAMGLSAFYGKPKPDDERLALLDRAYELGERFWDTSDIYGDNEVLIGKWFAANPEKRADIFLATKFAAKLDGSGVDSSPEYAKQAIDASLKRLGVEQVDLYYVHRVDKKTPIEFTVQALADMVNLGKIKYIGLSEISSDTLRRAHKVHPITAVQVEYSPFALDIESKQINLLNTCRELGVAVVAYSPLSRGMLTGTLKSPDDLEEGDFRRLSPRFSKENFPKNLKLVDRITEMAKAKGVTSGQLTLAWLLAQGDDIFPIPGTTKKDRLEENVGSLKVSLTKEEEAEIRKACEEAEISGTRYPEDFMTGCYADTPALEHGSGETGVGSEGKPTKTADIMGGV</sequence>
<keyword evidence="1" id="KW-0560">Oxidoreductase</keyword>
<protein>
    <submittedName>
        <fullName evidence="3">Aldo keto reductase</fullName>
    </submittedName>
</protein>
<accession>A0A6S6W774</accession>
<dbReference type="EMBL" id="HG992983">
    <property type="protein sequence ID" value="CAE7193199.1"/>
    <property type="molecule type" value="Genomic_DNA"/>
</dbReference>
<dbReference type="InterPro" id="IPR036812">
    <property type="entry name" value="NAD(P)_OxRdtase_dom_sf"/>
</dbReference>
<dbReference type="Proteomes" id="UP000472372">
    <property type="component" value="Chromosome 7"/>
</dbReference>
<dbReference type="AlphaFoldDB" id="A0A6S6W774"/>
<gene>
    <name evidence="3" type="ORF">PTTW11_07709</name>
</gene>
<name>A0A6S6W774_9PLEO</name>
<feature type="domain" description="NADP-dependent oxidoreductase" evidence="2">
    <location>
        <begin position="17"/>
        <end position="310"/>
    </location>
</feature>
<reference evidence="3" key="1">
    <citation type="submission" date="2021-02" db="EMBL/GenBank/DDBJ databases">
        <authorList>
            <person name="Syme A R."/>
            <person name="Syme A R."/>
            <person name="Moolhuijzen P."/>
        </authorList>
    </citation>
    <scope>NUCLEOTIDE SEQUENCE</scope>
    <source>
        <strain evidence="3">W1-1</strain>
    </source>
</reference>
<dbReference type="GO" id="GO:0005737">
    <property type="term" value="C:cytoplasm"/>
    <property type="evidence" value="ECO:0007669"/>
    <property type="project" value="TreeGrafter"/>
</dbReference>
<evidence type="ECO:0000256" key="1">
    <source>
        <dbReference type="ARBA" id="ARBA00023002"/>
    </source>
</evidence>
<dbReference type="InterPro" id="IPR050791">
    <property type="entry name" value="Aldo-Keto_reductase"/>
</dbReference>
<dbReference type="GO" id="GO:0016491">
    <property type="term" value="F:oxidoreductase activity"/>
    <property type="evidence" value="ECO:0007669"/>
    <property type="project" value="UniProtKB-KW"/>
</dbReference>
<organism evidence="3 4">
    <name type="scientific">Pyrenophora teres f. teres</name>
    <dbReference type="NCBI Taxonomy" id="97479"/>
    <lineage>
        <taxon>Eukaryota</taxon>
        <taxon>Fungi</taxon>
        <taxon>Dikarya</taxon>
        <taxon>Ascomycota</taxon>
        <taxon>Pezizomycotina</taxon>
        <taxon>Dothideomycetes</taxon>
        <taxon>Pleosporomycetidae</taxon>
        <taxon>Pleosporales</taxon>
        <taxon>Pleosporineae</taxon>
        <taxon>Pleosporaceae</taxon>
        <taxon>Pyrenophora</taxon>
    </lineage>
</organism>
<evidence type="ECO:0000313" key="3">
    <source>
        <dbReference type="EMBL" id="CAE7193199.1"/>
    </source>
</evidence>